<dbReference type="SUPFAM" id="SSF51735">
    <property type="entry name" value="NAD(P)-binding Rossmann-fold domains"/>
    <property type="match status" value="1"/>
</dbReference>
<dbReference type="Gene3D" id="3.20.20.100">
    <property type="entry name" value="NADP-dependent oxidoreductase domain"/>
    <property type="match status" value="1"/>
</dbReference>
<dbReference type="SUPFAM" id="SSF51430">
    <property type="entry name" value="NAD(P)-linked oxidoreductase"/>
    <property type="match status" value="1"/>
</dbReference>
<feature type="domain" description="GFO/IDH/MocA-like oxidoreductase" evidence="5">
    <location>
        <begin position="132"/>
        <end position="251"/>
    </location>
</feature>
<dbReference type="Pfam" id="PF22725">
    <property type="entry name" value="GFO_IDH_MocA_C3"/>
    <property type="match status" value="1"/>
</dbReference>
<dbReference type="CDD" id="cd19082">
    <property type="entry name" value="AKR_AKR10A1_2"/>
    <property type="match status" value="1"/>
</dbReference>
<evidence type="ECO:0000259" key="3">
    <source>
        <dbReference type="Pfam" id="PF00248"/>
    </source>
</evidence>
<dbReference type="Gene3D" id="3.40.50.720">
    <property type="entry name" value="NAD(P)-binding Rossmann-like Domain"/>
    <property type="match status" value="1"/>
</dbReference>
<comment type="similarity">
    <text evidence="1">Belongs to the Gfo/Idh/MocA family.</text>
</comment>
<reference evidence="6 7" key="1">
    <citation type="submission" date="2023-07" db="EMBL/GenBank/DDBJ databases">
        <title>Genomic Encyclopedia of Type Strains, Phase IV (KMG-IV): sequencing the most valuable type-strain genomes for metagenomic binning, comparative biology and taxonomic classification.</title>
        <authorList>
            <person name="Goeker M."/>
        </authorList>
    </citation>
    <scope>NUCLEOTIDE SEQUENCE [LARGE SCALE GENOMIC DNA]</scope>
    <source>
        <strain evidence="6 7">DSM 9768</strain>
    </source>
</reference>
<sequence>MKKIRWGILGTANIAKNSVIPGIQQSETGEVAAIASRDVDKAKEVAQQWNIPLAYGSYEELLADPEIESVYIPLPNHLHKEWTIRAAEAGKHVLCEKPLALDAIEAEEMVEACNKAGVVFAEAFMYRYHPRYTRIREMMDSGEIGEVRAIHGTFTFNNAKDKGNVRYVKEWGGGSLYDVGVYPISAARMLLGQEPQAATVHAFFSEKHDYVDMMASGILEFDKGVALTFDCGMWATFRNTLEIVGTEGRIEVPSAFVVGQNEGDNFFVITGEGRREVEVPKLNQYALQADAIGKSILTGEALTFPARDAVLNMKVLDACLASATERRRVEMNSEGITMDTIAIKGLDKQVSTLIQGSDYFNPDIQEKVNAVLDNFMRIGGNTIDTAHVYGRGQSEIAIGNWLKERNNREDVVILTKGAHPDETGVRVNPEAIAKDLEESLERLGTDYVDLYALHRDDPNVPVSVIIDALNEYIQVGKIKAIGGSNWSVERLQEANEYAASKGLVGFTFSSPNLSLAKAKEPYWEGCISAYKSDCQWYEEQQMPLLSWSSQARGFFTGRFTPEDRSNEDLVRVFYNEENWERYARAEKLAKEKGVSTIQIALAYVLNQSFPTSAIIGAQNEEELQSCLKGSKIELTKEELQWLEEV</sequence>
<keyword evidence="2" id="KW-0560">Oxidoreductase</keyword>
<keyword evidence="7" id="KW-1185">Reference proteome</keyword>
<accession>A0ABT9ZVK2</accession>
<dbReference type="InterPro" id="IPR055170">
    <property type="entry name" value="GFO_IDH_MocA-like_dom"/>
</dbReference>
<protein>
    <submittedName>
        <fullName evidence="6">Dehydrogenase/aryl-alcohol dehydrogenase-like putative oxidoreductase</fullName>
    </submittedName>
</protein>
<evidence type="ECO:0000256" key="1">
    <source>
        <dbReference type="ARBA" id="ARBA00010928"/>
    </source>
</evidence>
<dbReference type="PRINTS" id="PR00069">
    <property type="entry name" value="ALDKETRDTASE"/>
</dbReference>
<dbReference type="Pfam" id="PF01408">
    <property type="entry name" value="GFO_IDH_MocA"/>
    <property type="match status" value="1"/>
</dbReference>
<dbReference type="PANTHER" id="PTHR22604:SF105">
    <property type="entry name" value="TRANS-1,2-DIHYDROBENZENE-1,2-DIOL DEHYDROGENASE"/>
    <property type="match status" value="1"/>
</dbReference>
<dbReference type="InterPro" id="IPR023210">
    <property type="entry name" value="NADP_OxRdtase_dom"/>
</dbReference>
<evidence type="ECO:0000313" key="7">
    <source>
        <dbReference type="Proteomes" id="UP001230005"/>
    </source>
</evidence>
<dbReference type="Pfam" id="PF00248">
    <property type="entry name" value="Aldo_ket_red"/>
    <property type="match status" value="1"/>
</dbReference>
<dbReference type="InterPro" id="IPR000683">
    <property type="entry name" value="Gfo/Idh/MocA-like_OxRdtase_N"/>
</dbReference>
<dbReference type="SUPFAM" id="SSF55347">
    <property type="entry name" value="Glyceraldehyde-3-phosphate dehydrogenase-like, C-terminal domain"/>
    <property type="match status" value="1"/>
</dbReference>
<feature type="domain" description="Gfo/Idh/MocA-like oxidoreductase N-terminal" evidence="4">
    <location>
        <begin position="4"/>
        <end position="122"/>
    </location>
</feature>
<evidence type="ECO:0000259" key="4">
    <source>
        <dbReference type="Pfam" id="PF01408"/>
    </source>
</evidence>
<dbReference type="PANTHER" id="PTHR22604">
    <property type="entry name" value="OXIDOREDUCTASES"/>
    <property type="match status" value="1"/>
</dbReference>
<dbReference type="InterPro" id="IPR036291">
    <property type="entry name" value="NAD(P)-bd_dom_sf"/>
</dbReference>
<dbReference type="InterPro" id="IPR050984">
    <property type="entry name" value="Gfo/Idh/MocA_domain"/>
</dbReference>
<feature type="domain" description="NADP-dependent oxidoreductase" evidence="3">
    <location>
        <begin position="365"/>
        <end position="644"/>
    </location>
</feature>
<evidence type="ECO:0000313" key="6">
    <source>
        <dbReference type="EMBL" id="MDQ0255262.1"/>
    </source>
</evidence>
<name>A0ABT9ZVK2_9BACI</name>
<proteinExistence type="inferred from homology"/>
<dbReference type="EMBL" id="JAUSUG010000010">
    <property type="protein sequence ID" value="MDQ0255262.1"/>
    <property type="molecule type" value="Genomic_DNA"/>
</dbReference>
<dbReference type="InterPro" id="IPR036812">
    <property type="entry name" value="NAD(P)_OxRdtase_dom_sf"/>
</dbReference>
<dbReference type="Gene3D" id="3.30.360.10">
    <property type="entry name" value="Dihydrodipicolinate Reductase, domain 2"/>
    <property type="match status" value="1"/>
</dbReference>
<evidence type="ECO:0000256" key="2">
    <source>
        <dbReference type="ARBA" id="ARBA00023002"/>
    </source>
</evidence>
<dbReference type="Proteomes" id="UP001230005">
    <property type="component" value="Unassembled WGS sequence"/>
</dbReference>
<comment type="caution">
    <text evidence="6">The sequence shown here is derived from an EMBL/GenBank/DDBJ whole genome shotgun (WGS) entry which is preliminary data.</text>
</comment>
<gene>
    <name evidence="6" type="ORF">J2S74_002644</name>
</gene>
<organism evidence="6 7">
    <name type="scientific">Evansella vedderi</name>
    <dbReference type="NCBI Taxonomy" id="38282"/>
    <lineage>
        <taxon>Bacteria</taxon>
        <taxon>Bacillati</taxon>
        <taxon>Bacillota</taxon>
        <taxon>Bacilli</taxon>
        <taxon>Bacillales</taxon>
        <taxon>Bacillaceae</taxon>
        <taxon>Evansella</taxon>
    </lineage>
</organism>
<evidence type="ECO:0000259" key="5">
    <source>
        <dbReference type="Pfam" id="PF22725"/>
    </source>
</evidence>
<dbReference type="InterPro" id="IPR020471">
    <property type="entry name" value="AKR"/>
</dbReference>